<dbReference type="InterPro" id="IPR045026">
    <property type="entry name" value="LIMYB"/>
</dbReference>
<keyword evidence="3" id="KW-1185">Reference proteome</keyword>
<dbReference type="EMBL" id="WHWC01000002">
    <property type="protein sequence ID" value="KAG8388103.1"/>
    <property type="molecule type" value="Genomic_DNA"/>
</dbReference>
<protein>
    <recommendedName>
        <fullName evidence="1">Myb/SANT-like domain-containing protein</fullName>
    </recommendedName>
</protein>
<feature type="domain" description="Myb/SANT-like" evidence="1">
    <location>
        <begin position="12"/>
        <end position="108"/>
    </location>
</feature>
<dbReference type="PANTHER" id="PTHR47584">
    <property type="match status" value="1"/>
</dbReference>
<dbReference type="InterPro" id="IPR024752">
    <property type="entry name" value="Myb/SANT-like_dom"/>
</dbReference>
<comment type="caution">
    <text evidence="2">The sequence shown here is derived from an EMBL/GenBank/DDBJ whole genome shotgun (WGS) entry which is preliminary data.</text>
</comment>
<accession>A0AAV6Y9C3</accession>
<gene>
    <name evidence="2" type="ORF">BUALT_Bualt02G0090900</name>
</gene>
<dbReference type="AlphaFoldDB" id="A0AAV6Y9C3"/>
<dbReference type="Pfam" id="PF12776">
    <property type="entry name" value="Myb_DNA-bind_3"/>
    <property type="match status" value="1"/>
</dbReference>
<reference evidence="2" key="1">
    <citation type="submission" date="2019-10" db="EMBL/GenBank/DDBJ databases">
        <authorList>
            <person name="Zhang R."/>
            <person name="Pan Y."/>
            <person name="Wang J."/>
            <person name="Ma R."/>
            <person name="Yu S."/>
        </authorList>
    </citation>
    <scope>NUCLEOTIDE SEQUENCE</scope>
    <source>
        <strain evidence="2">LA-IB0</strain>
        <tissue evidence="2">Leaf</tissue>
    </source>
</reference>
<evidence type="ECO:0000259" key="1">
    <source>
        <dbReference type="Pfam" id="PF12776"/>
    </source>
</evidence>
<sequence>MNHEKNMDPVIWTPEAETLFVWLLFTEYEQGMMFGSNFRTVTWDSIHDRLKVHDNRFGDYSIMDLKKKYLRIRGTWKGCHDLQMRTCGFSWNYETHSLQGNDALWAAHLVAFPGDSRLRNAKLYHYDWLTEIFLPPPQIIDADVDFDSSGD</sequence>
<proteinExistence type="predicted"/>
<name>A0AAV6Y9C3_9LAMI</name>
<evidence type="ECO:0000313" key="2">
    <source>
        <dbReference type="EMBL" id="KAG8388103.1"/>
    </source>
</evidence>
<dbReference type="PANTHER" id="PTHR47584:SF14">
    <property type="entry name" value="L10-INTERACTING MYB DOMAIN-CONTAINING PROTEIN-LIKE"/>
    <property type="match status" value="1"/>
</dbReference>
<evidence type="ECO:0000313" key="3">
    <source>
        <dbReference type="Proteomes" id="UP000826271"/>
    </source>
</evidence>
<organism evidence="2 3">
    <name type="scientific">Buddleja alternifolia</name>
    <dbReference type="NCBI Taxonomy" id="168488"/>
    <lineage>
        <taxon>Eukaryota</taxon>
        <taxon>Viridiplantae</taxon>
        <taxon>Streptophyta</taxon>
        <taxon>Embryophyta</taxon>
        <taxon>Tracheophyta</taxon>
        <taxon>Spermatophyta</taxon>
        <taxon>Magnoliopsida</taxon>
        <taxon>eudicotyledons</taxon>
        <taxon>Gunneridae</taxon>
        <taxon>Pentapetalae</taxon>
        <taxon>asterids</taxon>
        <taxon>lamiids</taxon>
        <taxon>Lamiales</taxon>
        <taxon>Scrophulariaceae</taxon>
        <taxon>Buddlejeae</taxon>
        <taxon>Buddleja</taxon>
    </lineage>
</organism>
<dbReference type="Proteomes" id="UP000826271">
    <property type="component" value="Unassembled WGS sequence"/>
</dbReference>